<accession>A0A101HH98</accession>
<dbReference type="InterPro" id="IPR029063">
    <property type="entry name" value="SAM-dependent_MTases_sf"/>
</dbReference>
<dbReference type="SUPFAM" id="SSF53335">
    <property type="entry name" value="S-adenosyl-L-methionine-dependent methyltransferases"/>
    <property type="match status" value="1"/>
</dbReference>
<dbReference type="Gene3D" id="3.40.50.150">
    <property type="entry name" value="Vaccinia Virus protein VP39"/>
    <property type="match status" value="1"/>
</dbReference>
<dbReference type="EMBL" id="LGGO01000093">
    <property type="protein sequence ID" value="KUK76864.1"/>
    <property type="molecule type" value="Genomic_DNA"/>
</dbReference>
<feature type="non-terminal residue" evidence="1">
    <location>
        <position position="1"/>
    </location>
</feature>
<gene>
    <name evidence="1" type="ORF">XD93_0681</name>
</gene>
<sequence length="505" mass="57188">ISIEIYKSIQEKTPPATVGELGCGPAPISRKLIQFNEAWGQELFKTIGFDISSGMINHIPEHEDFSFEVFDIAKPEASTDYLANGGEPLDVAVLENAWYATTTGVGHDKEEASYRRLVALQNAWSILNKDGILIITDPISETKDLNFKNTLQGFTSEISSAIRRGEIADSIKNIANPKTRELIRRNKEEILPTSYLLTHHEMVDAIENSGLFEIVKVRENDYMGNNSTFVLKKINNPIMRVNGTFILKTTESKACNLIADFRRVNYSEKVNPIVTGIDEQDFAHKESYTAMSTLKGTHLPGAIASFDVEDDFDNDSWEFAEIFDLDNDLISIIVPNNRKTAEIRRLGTIGGYGDEYLRLGGHSTINVIDRMYKEAQKRDVGILFFTATPDRLKLFNAMLRKLDIDQFIEVPGATLDRNRDSNLKTFLAGSMYFFTKEGNNNIQKEPTLTKLRKYLVENKEQSFEEAISALWPNEKEEKTTEIRKLLKDSMKFPSNASLYFSLVKK</sequence>
<evidence type="ECO:0000313" key="2">
    <source>
        <dbReference type="Proteomes" id="UP000053904"/>
    </source>
</evidence>
<dbReference type="AlphaFoldDB" id="A0A101HH98"/>
<evidence type="ECO:0000313" key="1">
    <source>
        <dbReference type="EMBL" id="KUK76864.1"/>
    </source>
</evidence>
<name>A0A101HH98_9BACT</name>
<comment type="caution">
    <text evidence="1">The sequence shown here is derived from an EMBL/GenBank/DDBJ whole genome shotgun (WGS) entry which is preliminary data.</text>
</comment>
<reference evidence="2" key="1">
    <citation type="journal article" date="2015" name="MBio">
        <title>Genome-Resolved Metagenomic Analysis Reveals Roles for Candidate Phyla and Other Microbial Community Members in Biogeochemical Transformations in Oil Reservoirs.</title>
        <authorList>
            <person name="Hu P."/>
            <person name="Tom L."/>
            <person name="Singh A."/>
            <person name="Thomas B.C."/>
            <person name="Baker B.J."/>
            <person name="Piceno Y.M."/>
            <person name="Andersen G.L."/>
            <person name="Banfield J.F."/>
        </authorList>
    </citation>
    <scope>NUCLEOTIDE SEQUENCE [LARGE SCALE GENOMIC DNA]</scope>
</reference>
<dbReference type="Proteomes" id="UP000053904">
    <property type="component" value="Unassembled WGS sequence"/>
</dbReference>
<organism evidence="1 2">
    <name type="scientific">candidate division WS6 bacterium 34_10</name>
    <dbReference type="NCBI Taxonomy" id="1641389"/>
    <lineage>
        <taxon>Bacteria</taxon>
        <taxon>Candidatus Dojkabacteria</taxon>
    </lineage>
</organism>
<proteinExistence type="predicted"/>
<protein>
    <submittedName>
        <fullName evidence="1">Uncharacterized protein</fullName>
    </submittedName>
</protein>